<evidence type="ECO:0000256" key="7">
    <source>
        <dbReference type="ARBA" id="ARBA00022840"/>
    </source>
</evidence>
<evidence type="ECO:0000259" key="11">
    <source>
        <dbReference type="Pfam" id="PF02463"/>
    </source>
</evidence>
<dbReference type="FunCoup" id="A0A673CXI1">
    <property type="interactions" value="1706"/>
</dbReference>
<evidence type="ECO:0000313" key="12">
    <source>
        <dbReference type="Ensembl" id="ENSSORP00005057477.1"/>
    </source>
</evidence>
<comment type="subcellular location">
    <subcellularLocation>
        <location evidence="2">Chromosome</location>
    </subcellularLocation>
    <subcellularLocation>
        <location evidence="1">Nucleus</location>
    </subcellularLocation>
</comment>
<dbReference type="SUPFAM" id="SSF52540">
    <property type="entry name" value="P-loop containing nucleoside triphosphate hydrolases"/>
    <property type="match status" value="2"/>
</dbReference>
<dbReference type="GO" id="GO:0005524">
    <property type="term" value="F:ATP binding"/>
    <property type="evidence" value="ECO:0007669"/>
    <property type="project" value="UniProtKB-KW"/>
</dbReference>
<dbReference type="PANTHER" id="PTHR45916:SF1">
    <property type="entry name" value="STRUCTURAL MAINTENANCE OF CHROMOSOMES PROTEIN 5"/>
    <property type="match status" value="1"/>
</dbReference>
<dbReference type="Proteomes" id="UP000472271">
    <property type="component" value="Chromosome 7"/>
</dbReference>
<reference evidence="12" key="3">
    <citation type="submission" date="2025-09" db="UniProtKB">
        <authorList>
            <consortium name="Ensembl"/>
        </authorList>
    </citation>
    <scope>IDENTIFICATION</scope>
</reference>
<dbReference type="GO" id="GO:0000724">
    <property type="term" value="P:double-strand break repair via homologous recombination"/>
    <property type="evidence" value="ECO:0007669"/>
    <property type="project" value="TreeGrafter"/>
</dbReference>
<evidence type="ECO:0000256" key="10">
    <source>
        <dbReference type="SAM" id="Coils"/>
    </source>
</evidence>
<proteinExistence type="inferred from homology"/>
<evidence type="ECO:0000256" key="4">
    <source>
        <dbReference type="ARBA" id="ARBA00018687"/>
    </source>
</evidence>
<dbReference type="InParanoid" id="A0A673CXI1"/>
<feature type="domain" description="RecF/RecN/SMC N-terminal" evidence="11">
    <location>
        <begin position="29"/>
        <end position="879"/>
    </location>
</feature>
<organism evidence="12 13">
    <name type="scientific">Sphaeramia orbicularis</name>
    <name type="common">orbiculate cardinalfish</name>
    <dbReference type="NCBI Taxonomy" id="375764"/>
    <lineage>
        <taxon>Eukaryota</taxon>
        <taxon>Metazoa</taxon>
        <taxon>Chordata</taxon>
        <taxon>Craniata</taxon>
        <taxon>Vertebrata</taxon>
        <taxon>Euteleostomi</taxon>
        <taxon>Actinopterygii</taxon>
        <taxon>Neopterygii</taxon>
        <taxon>Teleostei</taxon>
        <taxon>Neoteleostei</taxon>
        <taxon>Acanthomorphata</taxon>
        <taxon>Gobiaria</taxon>
        <taxon>Kurtiformes</taxon>
        <taxon>Apogonoidei</taxon>
        <taxon>Apogonidae</taxon>
        <taxon>Apogoninae</taxon>
        <taxon>Sphaeramia</taxon>
    </lineage>
</organism>
<name>A0A673CXI1_9TELE</name>
<dbReference type="GO" id="GO:0003697">
    <property type="term" value="F:single-stranded DNA binding"/>
    <property type="evidence" value="ECO:0007669"/>
    <property type="project" value="TreeGrafter"/>
</dbReference>
<dbReference type="Gene3D" id="3.40.50.300">
    <property type="entry name" value="P-loop containing nucleotide triphosphate hydrolases"/>
    <property type="match status" value="2"/>
</dbReference>
<evidence type="ECO:0000256" key="9">
    <source>
        <dbReference type="ARBA" id="ARBA00023242"/>
    </source>
</evidence>
<keyword evidence="13" id="KW-1185">Reference proteome</keyword>
<sequence length="923" mass="107893">VYPGPRKTAVLGRGDKVGLYVKRGCNKGNMRLNCNGGNVVVSREIFVDNQSLWMLNGRHCNQKAVEEEVKALHIQVSNLCQFLPQEKVGEFAKMSKIELLEATEKSVGPPEMYTYHLPAEKKQLNDGVKEKANFLEKAKQRNERNKHDVNRYYEKKRHLDVIELLEKKKPWGGEWSKQNTEINCKDEMDVFQTAAIKEASLKCKQKQDQLDRKHKEVHRKTTQKRISNTRRNIEDLKAELAKVADQPDVTPRINEVNMELRRIQVEKAKIEGERADLRREKDNLLLEKKLNDMNNIMNAKEEKLRGRHKDTYAALQWLRQNRHLFEGNVHEPLMLYVENHISFHDLRAFVFQRKDDMEKFMSEVRDNMNLRVNSISAPEDSCSTKPPSRSIESMKGFGFFSYLRELFDAPEEVMSYLCHQYRVHDVPVGNDQTKAMIKMVIREPYIKVFYTKEERYMVKRSHYSSQISTSNSAVHPSQYLFIAVDAEQRRQLEEQMKSRLQEIDNRIKALQKEASALDRRDNELLAEKKRLSELKGKKRQLEQKISTKQDRNAGVCFLLISESKDFSCVLSSLMYLSLLKLRAKLTMEKVYLALETVGLTAEKTKLENDCREGASELKATDQRKIHLTGQCKGLLKRAKEICRMQGDQSLPEDLRNVSTRGIKNCHKYIFFHTFVCVFSQAFSKLPDTPDEIDAMLNEEHSRAECFTSLSESVVEEYNRREQEIKQLEKELQDKNNTLNAYRQNISEAKDRWLNPLKQLVEQINDRFSDFFRSMQCAGEVDLHSENEEEYDKYGIRIRVKFHSHTQLHELTPHHQSGGERSVSTMLYLMALQELNRCPFRVVDEINQGMDPINERRVFDIVVRTACKETTSQYFFITPKLLQNLQYAEEMTILFVHNGPHMLPPCQWDEKAFIKQCLARKAKE</sequence>
<dbReference type="AlphaFoldDB" id="A0A673CXI1"/>
<accession>A0A673CXI1</accession>
<feature type="coiled-coil region" evidence="10">
    <location>
        <begin position="710"/>
        <end position="751"/>
    </location>
</feature>
<dbReference type="GO" id="GO:0030915">
    <property type="term" value="C:Smc5-Smc6 complex"/>
    <property type="evidence" value="ECO:0007669"/>
    <property type="project" value="TreeGrafter"/>
</dbReference>
<evidence type="ECO:0000256" key="3">
    <source>
        <dbReference type="ARBA" id="ARBA00010171"/>
    </source>
</evidence>
<protein>
    <recommendedName>
        <fullName evidence="4">Structural maintenance of chromosomes protein 5</fullName>
    </recommendedName>
</protein>
<reference evidence="12" key="2">
    <citation type="submission" date="2025-08" db="UniProtKB">
        <authorList>
            <consortium name="Ensembl"/>
        </authorList>
    </citation>
    <scope>IDENTIFICATION</scope>
</reference>
<feature type="coiled-coil region" evidence="10">
    <location>
        <begin position="196"/>
        <end position="303"/>
    </location>
</feature>
<dbReference type="Ensembl" id="ENSSORT00005058794.1">
    <property type="protein sequence ID" value="ENSSORP00005057477.1"/>
    <property type="gene ID" value="ENSSORG00005025478.1"/>
</dbReference>
<reference evidence="12" key="1">
    <citation type="submission" date="2019-06" db="EMBL/GenBank/DDBJ databases">
        <authorList>
            <consortium name="Wellcome Sanger Institute Data Sharing"/>
        </authorList>
    </citation>
    <scope>NUCLEOTIDE SEQUENCE [LARGE SCALE GENOMIC DNA]</scope>
</reference>
<keyword evidence="7" id="KW-0067">ATP-binding</keyword>
<evidence type="ECO:0000256" key="6">
    <source>
        <dbReference type="ARBA" id="ARBA00022741"/>
    </source>
</evidence>
<evidence type="ECO:0000256" key="5">
    <source>
        <dbReference type="ARBA" id="ARBA00022454"/>
    </source>
</evidence>
<evidence type="ECO:0000256" key="1">
    <source>
        <dbReference type="ARBA" id="ARBA00004123"/>
    </source>
</evidence>
<dbReference type="GO" id="GO:0005634">
    <property type="term" value="C:nucleus"/>
    <property type="evidence" value="ECO:0007669"/>
    <property type="project" value="UniProtKB-SubCell"/>
</dbReference>
<keyword evidence="6" id="KW-0547">Nucleotide-binding</keyword>
<dbReference type="InterPro" id="IPR027417">
    <property type="entry name" value="P-loop_NTPase"/>
</dbReference>
<feature type="coiled-coil region" evidence="10">
    <location>
        <begin position="493"/>
        <end position="551"/>
    </location>
</feature>
<comment type="similarity">
    <text evidence="3">Belongs to the SMC family. SMC5 subfamily.</text>
</comment>
<keyword evidence="9" id="KW-0539">Nucleus</keyword>
<dbReference type="Pfam" id="PF02463">
    <property type="entry name" value="SMC_N"/>
    <property type="match status" value="1"/>
</dbReference>
<keyword evidence="8 10" id="KW-0175">Coiled coil</keyword>
<evidence type="ECO:0000313" key="13">
    <source>
        <dbReference type="Proteomes" id="UP000472271"/>
    </source>
</evidence>
<dbReference type="FunFam" id="3.40.50.300:FF:001301">
    <property type="entry name" value="Structural maintenance of chromosomes 5"/>
    <property type="match status" value="1"/>
</dbReference>
<dbReference type="InterPro" id="IPR003395">
    <property type="entry name" value="RecF/RecN/SMC_N"/>
</dbReference>
<feature type="coiled-coil region" evidence="10">
    <location>
        <begin position="125"/>
        <end position="155"/>
    </location>
</feature>
<evidence type="ECO:0000256" key="2">
    <source>
        <dbReference type="ARBA" id="ARBA00004286"/>
    </source>
</evidence>
<keyword evidence="5" id="KW-0158">Chromosome</keyword>
<dbReference type="PANTHER" id="PTHR45916">
    <property type="entry name" value="STRUCTURAL MAINTENANCE OF CHROMOSOMES PROTEIN 5"/>
    <property type="match status" value="1"/>
</dbReference>
<evidence type="ECO:0000256" key="8">
    <source>
        <dbReference type="ARBA" id="ARBA00023054"/>
    </source>
</evidence>